<organism evidence="2 3">
    <name type="scientific">Apiospora aurea</name>
    <dbReference type="NCBI Taxonomy" id="335848"/>
    <lineage>
        <taxon>Eukaryota</taxon>
        <taxon>Fungi</taxon>
        <taxon>Dikarya</taxon>
        <taxon>Ascomycota</taxon>
        <taxon>Pezizomycotina</taxon>
        <taxon>Sordariomycetes</taxon>
        <taxon>Xylariomycetidae</taxon>
        <taxon>Amphisphaeriales</taxon>
        <taxon>Apiosporaceae</taxon>
        <taxon>Apiospora</taxon>
    </lineage>
</organism>
<feature type="region of interest" description="Disordered" evidence="1">
    <location>
        <begin position="1"/>
        <end position="20"/>
    </location>
</feature>
<proteinExistence type="predicted"/>
<dbReference type="EMBL" id="JAQQWE010000003">
    <property type="protein sequence ID" value="KAK7959395.1"/>
    <property type="molecule type" value="Genomic_DNA"/>
</dbReference>
<evidence type="ECO:0000313" key="3">
    <source>
        <dbReference type="Proteomes" id="UP001391051"/>
    </source>
</evidence>
<evidence type="ECO:0000313" key="2">
    <source>
        <dbReference type="EMBL" id="KAK7959395.1"/>
    </source>
</evidence>
<reference evidence="2 3" key="1">
    <citation type="submission" date="2023-01" db="EMBL/GenBank/DDBJ databases">
        <title>Analysis of 21 Apiospora genomes using comparative genomics revels a genus with tremendous synthesis potential of carbohydrate active enzymes and secondary metabolites.</title>
        <authorList>
            <person name="Sorensen T."/>
        </authorList>
    </citation>
    <scope>NUCLEOTIDE SEQUENCE [LARGE SCALE GENOMIC DNA]</scope>
    <source>
        <strain evidence="2 3">CBS 24483</strain>
    </source>
</reference>
<sequence length="674" mass="75283">TATMEENARQNYLQSRTRHPPDEAARFVENQIAPAAQMKPVYHERLNGFAFVDEAQRQDQISADMWKEADEEKEQLFAMMETVREKLMKRKTAADVQTLADVDLRNCKWEEVMDEVQATGTRWRTSTIKSSKTAQYIDKVGQNSKAFESWLGLLPAGDYGSSSLKRSIAGVFKVVIGGDHYWCLLDYPAGQKRRSNKADTFGLQAAGRYTKVEETIFKALSEIPEIMENARRYVQIYYENRYASLERKTFDPFRAILRALLHIMRFFADSKVRKIWQPILHQNAYKSELTDSIDEINKQTARVDEEANQCLAERALTNERISLATNQNSETQLLNQETQLRLMRDIYQMLKGSPLLGLVQKDGLLHPDITLLINRAAPTPEQPRTPSPTDMATLRARLLDTINYDPGAIANDIQVIFQRGLALDEQPKAVAASLVTHPRFDAYFGPAAGGGGSDEPTSSALLVNGRMDAAGSDGVSPLGLVVAEVARTSAGRRGAYVVSYFCERHRPGSFASSTASTSAAAGSPVSVMVASFIGQLLTQMEEQRVAPDFTFLKEEDWPRLRRGRVNTLCVVFVTLVGQLPPGSVLLCMIDGASQYETMALGADMEGLIRRLLRLVDSTQDHLVYKLLVTCRTRARGIAQYFQDCTLNLDGETEEADSSSRRIASLRNLEKPLGQ</sequence>
<feature type="non-terminal residue" evidence="2">
    <location>
        <position position="1"/>
    </location>
</feature>
<dbReference type="PANTHER" id="PTHR40619">
    <property type="entry name" value="FUNGAL STAND N-TERMINAL GOODBYE DOMAIN-CONTAINING PROTEIN"/>
    <property type="match status" value="1"/>
</dbReference>
<keyword evidence="3" id="KW-1185">Reference proteome</keyword>
<gene>
    <name evidence="2" type="ORF">PG986_004249</name>
</gene>
<evidence type="ECO:0000256" key="1">
    <source>
        <dbReference type="SAM" id="MobiDB-lite"/>
    </source>
</evidence>
<feature type="compositionally biased region" description="Polar residues" evidence="1">
    <location>
        <begin position="1"/>
        <end position="15"/>
    </location>
</feature>
<protein>
    <submittedName>
        <fullName evidence="2">Uncharacterized protein</fullName>
    </submittedName>
</protein>
<dbReference type="GeneID" id="92073533"/>
<accession>A0ABR1QMT3</accession>
<comment type="caution">
    <text evidence="2">The sequence shown here is derived from an EMBL/GenBank/DDBJ whole genome shotgun (WGS) entry which is preliminary data.</text>
</comment>
<dbReference type="RefSeq" id="XP_066703098.1">
    <property type="nucleotide sequence ID" value="XM_066840471.1"/>
</dbReference>
<dbReference type="Proteomes" id="UP001391051">
    <property type="component" value="Unassembled WGS sequence"/>
</dbReference>
<name>A0ABR1QMT3_9PEZI</name>
<dbReference type="PANTHER" id="PTHR40619:SF3">
    <property type="entry name" value="FUNGAL STAND N-TERMINAL GOODBYE DOMAIN-CONTAINING PROTEIN"/>
    <property type="match status" value="1"/>
</dbReference>